<keyword evidence="5" id="KW-0342">GTP-binding</keyword>
<feature type="region of interest" description="Disordered" evidence="6">
    <location>
        <begin position="483"/>
        <end position="516"/>
    </location>
</feature>
<protein>
    <submittedName>
        <fullName evidence="9">Gtp binding protein</fullName>
    </submittedName>
</protein>
<feature type="compositionally biased region" description="Basic residues" evidence="6">
    <location>
        <begin position="1"/>
        <end position="11"/>
    </location>
</feature>
<dbReference type="KEGG" id="mrr:Moror_11847"/>
<keyword evidence="4" id="KW-0539">Nucleus</keyword>
<evidence type="ECO:0000313" key="9">
    <source>
        <dbReference type="EMBL" id="ESK87154.1"/>
    </source>
</evidence>
<feature type="compositionally biased region" description="Basic residues" evidence="6">
    <location>
        <begin position="558"/>
        <end position="568"/>
    </location>
</feature>
<dbReference type="GO" id="GO:0045944">
    <property type="term" value="P:positive regulation of transcription by RNA polymerase II"/>
    <property type="evidence" value="ECO:0007669"/>
    <property type="project" value="TreeGrafter"/>
</dbReference>
<proteinExistence type="inferred from homology"/>
<name>V2Y677_MONRO</name>
<evidence type="ECO:0000256" key="5">
    <source>
        <dbReference type="RuleBase" id="RU004560"/>
    </source>
</evidence>
<dbReference type="PANTHER" id="PTHR31069:SF12">
    <property type="entry name" value="TRANSCRIPTION FACTOR DOMAIN-CONTAINING PROTEIN"/>
    <property type="match status" value="1"/>
</dbReference>
<evidence type="ECO:0000256" key="6">
    <source>
        <dbReference type="SAM" id="MobiDB-lite"/>
    </source>
</evidence>
<dbReference type="Proteomes" id="UP000017559">
    <property type="component" value="Unassembled WGS sequence"/>
</dbReference>
<feature type="domain" description="Zn(2)-C6 fungal-type" evidence="7">
    <location>
        <begin position="755"/>
        <end position="785"/>
    </location>
</feature>
<feature type="compositionally biased region" description="Acidic residues" evidence="6">
    <location>
        <begin position="588"/>
        <end position="598"/>
    </location>
</feature>
<feature type="compositionally biased region" description="Low complexity" evidence="6">
    <location>
        <begin position="296"/>
        <end position="317"/>
    </location>
</feature>
<dbReference type="HOGENOM" id="CLU_017509_0_0_1"/>
<dbReference type="STRING" id="1381753.V2Y677"/>
<keyword evidence="3" id="KW-0804">Transcription</keyword>
<dbReference type="GO" id="GO:0008270">
    <property type="term" value="F:zinc ion binding"/>
    <property type="evidence" value="ECO:0007669"/>
    <property type="project" value="InterPro"/>
</dbReference>
<dbReference type="GO" id="GO:0000978">
    <property type="term" value="F:RNA polymerase II cis-regulatory region sequence-specific DNA binding"/>
    <property type="evidence" value="ECO:0007669"/>
    <property type="project" value="TreeGrafter"/>
</dbReference>
<dbReference type="PROSITE" id="PS51719">
    <property type="entry name" value="G_SEPTIN"/>
    <property type="match status" value="1"/>
</dbReference>
<comment type="similarity">
    <text evidence="5">Belongs to the TRAFAC class TrmE-Era-EngA-EngB-Septin-like GTPase superfamily. Septin GTPase family.</text>
</comment>
<dbReference type="PROSITE" id="PS50048">
    <property type="entry name" value="ZN2_CY6_FUNGAL_2"/>
    <property type="match status" value="2"/>
</dbReference>
<dbReference type="EMBL" id="AWSO01000829">
    <property type="protein sequence ID" value="ESK87154.1"/>
    <property type="molecule type" value="Genomic_DNA"/>
</dbReference>
<keyword evidence="1" id="KW-0805">Transcription regulation</keyword>
<dbReference type="Gene3D" id="4.10.240.10">
    <property type="entry name" value="Zn(2)-C6 fungal-type DNA-binding domain"/>
    <property type="match status" value="2"/>
</dbReference>
<evidence type="ECO:0000259" key="7">
    <source>
        <dbReference type="PROSITE" id="PS50048"/>
    </source>
</evidence>
<keyword evidence="2" id="KW-0238">DNA-binding</keyword>
<feature type="domain" description="Zn(2)-C6 fungal-type" evidence="7">
    <location>
        <begin position="524"/>
        <end position="554"/>
    </location>
</feature>
<dbReference type="GO" id="GO:0000981">
    <property type="term" value="F:DNA-binding transcription factor activity, RNA polymerase II-specific"/>
    <property type="evidence" value="ECO:0007669"/>
    <property type="project" value="InterPro"/>
</dbReference>
<evidence type="ECO:0000256" key="3">
    <source>
        <dbReference type="ARBA" id="ARBA00023163"/>
    </source>
</evidence>
<sequence length="918" mass="99031">MIPRHDPRHRPKQESLDGTEDLPDRPRPEFTLLVAGCCGGKTSFLRLLLDTSRISHQASPDQLSSVAKFVQGSSGHTPHVRSTTVDIDLDVPGNDSVHRPLILTLVDTPSLDFRDNASVERSLSEVLRFVEGRFSEAVEGDYKSNTDRFVHLCMYFLDPDRIVPPSIPTPPVPVVPRTRTSSFSQPDPEPVYLEPPVATNPLHYRPCLPVDDIDAIRRLSARVNVLPVIARADILSNERLVAIKMAVRRDLADAGIGFGIFDLDNPSYQQPAPPDVDRERASASSSPRNGLTAHHNANGSGSASNSPPTTTPASPTAAPSLLRLPYALISPDIYSHSDGVPRIPPSRAELVQSYTPLPNPSAPYHASSPSKLVRGKFIRSYRWASLDVLDPSHCDFVQLRAAVFHHMETLRKYTREYLFEKFKTDYHIQHRHSLTLPPPQAHHSHLPHAHSSLRPTLAIDTTGPSLPTSSRHTSLNILPVIEREAPPPQPPQIHSTSTSARVSPSASISETANNKQRTKKITVACNFCRSRKLKCDGGRPACGQCVKRTNPCDYQPQNKRRGAVRRNKAPASISAAGGGGGGSTGGGDESESESDEEDQVSRSGSPPALLPQQAPLPPHTARSRNNSVVERDAKKNEYPSTPIPPPPPPSLPSISTEFLNPRNASGSRVHSGSASISAPGRGYFVDNELPHIATLSLPDPSPSVPMSAPSLPPIQAQPQPPPQNQTQRRRAATVPGKSTSGTGRLPTTSGPKIVACNFCRARKTKCDGAHPACSSCARRSLPCNYVHDRGGSNNGEQKKAGNRRASAAAATKPPLTASTSASTEYPPSSPPSSSRMVATTPASAAYEHHGNVVHSHEDTLVGDASLKRDYMDDLAATSRPSKKMRVTPPHSHSSSHHHVHSSSPHQPQQAISTLSGIP</sequence>
<keyword evidence="10" id="KW-1185">Reference proteome</keyword>
<evidence type="ECO:0000259" key="8">
    <source>
        <dbReference type="PROSITE" id="PS51719"/>
    </source>
</evidence>
<evidence type="ECO:0000313" key="10">
    <source>
        <dbReference type="Proteomes" id="UP000017559"/>
    </source>
</evidence>
<feature type="region of interest" description="Disordered" evidence="6">
    <location>
        <begin position="263"/>
        <end position="317"/>
    </location>
</feature>
<feature type="compositionally biased region" description="Low complexity" evidence="6">
    <location>
        <begin position="805"/>
        <end position="834"/>
    </location>
</feature>
<feature type="compositionally biased region" description="Gly residues" evidence="6">
    <location>
        <begin position="576"/>
        <end position="587"/>
    </location>
</feature>
<feature type="region of interest" description="Disordered" evidence="6">
    <location>
        <begin position="546"/>
        <end position="751"/>
    </location>
</feature>
<dbReference type="InterPro" id="IPR027417">
    <property type="entry name" value="P-loop_NTPase"/>
</dbReference>
<dbReference type="PANTHER" id="PTHR31069">
    <property type="entry name" value="OLEATE-ACTIVATED TRANSCRIPTION FACTOR 1-RELATED"/>
    <property type="match status" value="1"/>
</dbReference>
<accession>V2Y677</accession>
<evidence type="ECO:0000256" key="1">
    <source>
        <dbReference type="ARBA" id="ARBA00023015"/>
    </source>
</evidence>
<evidence type="ECO:0000256" key="4">
    <source>
        <dbReference type="ARBA" id="ARBA00023242"/>
    </source>
</evidence>
<dbReference type="OrthoDB" id="10261408at2759"/>
<dbReference type="SUPFAM" id="SSF57701">
    <property type="entry name" value="Zn2/Cys6 DNA-binding domain"/>
    <property type="match status" value="2"/>
</dbReference>
<dbReference type="CDD" id="cd00067">
    <property type="entry name" value="GAL4"/>
    <property type="match status" value="2"/>
</dbReference>
<evidence type="ECO:0000256" key="2">
    <source>
        <dbReference type="ARBA" id="ARBA00023125"/>
    </source>
</evidence>
<feature type="compositionally biased region" description="Polar residues" evidence="6">
    <location>
        <begin position="736"/>
        <end position="750"/>
    </location>
</feature>
<feature type="compositionally biased region" description="Polar residues" evidence="6">
    <location>
        <begin position="492"/>
        <end position="515"/>
    </location>
</feature>
<dbReference type="Pfam" id="PF00172">
    <property type="entry name" value="Zn_clus"/>
    <property type="match status" value="2"/>
</dbReference>
<feature type="region of interest" description="Disordered" evidence="6">
    <location>
        <begin position="788"/>
        <end position="860"/>
    </location>
</feature>
<feature type="compositionally biased region" description="Pro residues" evidence="6">
    <location>
        <begin position="641"/>
        <end position="651"/>
    </location>
</feature>
<dbReference type="PROSITE" id="PS00463">
    <property type="entry name" value="ZN2_CY6_FUNGAL_1"/>
    <property type="match status" value="2"/>
</dbReference>
<comment type="caution">
    <text evidence="9">The sequence shown here is derived from an EMBL/GenBank/DDBJ whole genome shotgun (WGS) entry which is preliminary data.</text>
</comment>
<dbReference type="InterPro" id="IPR050675">
    <property type="entry name" value="OAF3"/>
</dbReference>
<dbReference type="InterPro" id="IPR030379">
    <property type="entry name" value="G_SEPTIN_dom"/>
</dbReference>
<dbReference type="GO" id="GO:0005525">
    <property type="term" value="F:GTP binding"/>
    <property type="evidence" value="ECO:0007669"/>
    <property type="project" value="UniProtKB-KW"/>
</dbReference>
<keyword evidence="5" id="KW-0547">Nucleotide-binding</keyword>
<reference evidence="9 10" key="1">
    <citation type="journal article" date="2014" name="BMC Genomics">
        <title>Genome and secretome analysis of the hemibiotrophic fungal pathogen, Moniliophthora roreri, which causes frosty pod rot disease of cacao: mechanisms of the biotrophic and necrotrophic phases.</title>
        <authorList>
            <person name="Meinhardt L.W."/>
            <person name="Costa G.G.L."/>
            <person name="Thomazella D.P.T."/>
            <person name="Teixeira P.J.P.L."/>
            <person name="Carazzolle M.F."/>
            <person name="Schuster S.C."/>
            <person name="Carlson J.E."/>
            <person name="Guiltinan M.J."/>
            <person name="Mieczkowski P."/>
            <person name="Farmer A."/>
            <person name="Ramaraj T."/>
            <person name="Crozier J."/>
            <person name="Davis R.E."/>
            <person name="Shao J."/>
            <person name="Melnick R.L."/>
            <person name="Pereira G.A.G."/>
            <person name="Bailey B.A."/>
        </authorList>
    </citation>
    <scope>NUCLEOTIDE SEQUENCE [LARGE SCALE GENOMIC DNA]</scope>
    <source>
        <strain evidence="9 10">MCA 2997</strain>
    </source>
</reference>
<dbReference type="GO" id="GO:0005634">
    <property type="term" value="C:nucleus"/>
    <property type="evidence" value="ECO:0007669"/>
    <property type="project" value="TreeGrafter"/>
</dbReference>
<gene>
    <name evidence="9" type="ORF">Moror_11847</name>
</gene>
<feature type="compositionally biased region" description="Polar residues" evidence="6">
    <location>
        <begin position="662"/>
        <end position="676"/>
    </location>
</feature>
<dbReference type="Gene3D" id="3.40.50.300">
    <property type="entry name" value="P-loop containing nucleotide triphosphate hydrolases"/>
    <property type="match status" value="1"/>
</dbReference>
<dbReference type="InterPro" id="IPR036864">
    <property type="entry name" value="Zn2-C6_fun-type_DNA-bd_sf"/>
</dbReference>
<feature type="region of interest" description="Disordered" evidence="6">
    <location>
        <begin position="1"/>
        <end position="25"/>
    </location>
</feature>
<feature type="region of interest" description="Disordered" evidence="6">
    <location>
        <begin position="872"/>
        <end position="918"/>
    </location>
</feature>
<dbReference type="SMART" id="SM00066">
    <property type="entry name" value="GAL4"/>
    <property type="match status" value="2"/>
</dbReference>
<dbReference type="InterPro" id="IPR001138">
    <property type="entry name" value="Zn2Cys6_DnaBD"/>
</dbReference>
<feature type="domain" description="Septin-type G" evidence="8">
    <location>
        <begin position="26"/>
        <end position="429"/>
    </location>
</feature>
<dbReference type="AlphaFoldDB" id="V2Y677"/>
<organism evidence="9 10">
    <name type="scientific">Moniliophthora roreri (strain MCA 2997)</name>
    <name type="common">Cocoa frosty pod rot fungus</name>
    <name type="synonym">Crinipellis roreri</name>
    <dbReference type="NCBI Taxonomy" id="1381753"/>
    <lineage>
        <taxon>Eukaryota</taxon>
        <taxon>Fungi</taxon>
        <taxon>Dikarya</taxon>
        <taxon>Basidiomycota</taxon>
        <taxon>Agaricomycotina</taxon>
        <taxon>Agaricomycetes</taxon>
        <taxon>Agaricomycetidae</taxon>
        <taxon>Agaricales</taxon>
        <taxon>Marasmiineae</taxon>
        <taxon>Marasmiaceae</taxon>
        <taxon>Moniliophthora</taxon>
    </lineage>
</organism>
<feature type="compositionally biased region" description="Basic and acidic residues" evidence="6">
    <location>
        <begin position="846"/>
        <end position="860"/>
    </location>
</feature>
<dbReference type="Pfam" id="PF00735">
    <property type="entry name" value="Septin"/>
    <property type="match status" value="3"/>
</dbReference>